<dbReference type="RefSeq" id="WP_178978408.1">
    <property type="nucleotide sequence ID" value="NZ_JABXYR010000001.1"/>
</dbReference>
<accession>A0A7Y8VRC5</accession>
<feature type="region of interest" description="Disordered" evidence="1">
    <location>
        <begin position="1390"/>
        <end position="1417"/>
    </location>
</feature>
<organism evidence="3 4">
    <name type="scientific">Mogibacterium timidum</name>
    <dbReference type="NCBI Taxonomy" id="35519"/>
    <lineage>
        <taxon>Bacteria</taxon>
        <taxon>Bacillati</taxon>
        <taxon>Bacillota</taxon>
        <taxon>Clostridia</taxon>
        <taxon>Peptostreptococcales</taxon>
        <taxon>Anaerovoracaceae</taxon>
        <taxon>Mogibacterium</taxon>
    </lineage>
</organism>
<protein>
    <submittedName>
        <fullName evidence="3">InlB B-repeat-containing protein</fullName>
    </submittedName>
</protein>
<keyword evidence="4" id="KW-1185">Reference proteome</keyword>
<feature type="transmembrane region" description="Helical" evidence="2">
    <location>
        <begin position="1425"/>
        <end position="1443"/>
    </location>
</feature>
<evidence type="ECO:0000313" key="4">
    <source>
        <dbReference type="Proteomes" id="UP000526307"/>
    </source>
</evidence>
<evidence type="ECO:0000256" key="2">
    <source>
        <dbReference type="SAM" id="Phobius"/>
    </source>
</evidence>
<name>A0A7Y8VRC5_9FIRM</name>
<keyword evidence="2" id="KW-0812">Transmembrane</keyword>
<comment type="caution">
    <text evidence="3">The sequence shown here is derived from an EMBL/GenBank/DDBJ whole genome shotgun (WGS) entry which is preliminary data.</text>
</comment>
<proteinExistence type="predicted"/>
<dbReference type="Proteomes" id="UP000526307">
    <property type="component" value="Unassembled WGS sequence"/>
</dbReference>
<evidence type="ECO:0000313" key="3">
    <source>
        <dbReference type="EMBL" id="NWO23250.1"/>
    </source>
</evidence>
<keyword evidence="2" id="KW-1133">Transmembrane helix</keyword>
<dbReference type="SUPFAM" id="SSF51126">
    <property type="entry name" value="Pectin lyase-like"/>
    <property type="match status" value="1"/>
</dbReference>
<gene>
    <name evidence="3" type="ORF">HW270_04030</name>
</gene>
<keyword evidence="2" id="KW-0472">Membrane</keyword>
<dbReference type="EMBL" id="JABXYR010000001">
    <property type="protein sequence ID" value="NWO23250.1"/>
    <property type="molecule type" value="Genomic_DNA"/>
</dbReference>
<evidence type="ECO:0000256" key="1">
    <source>
        <dbReference type="SAM" id="MobiDB-lite"/>
    </source>
</evidence>
<sequence length="1448" mass="156574">MTKKYGRQLLIIFLAMIIVTGTLLPQSLSTVNADSVGKIWIGTNETTTYPTINAAVNAASEGDVIHISGTFDNGAAAVKNSTVNKPVTLDIAGNTTITGDGSANGITLSNKAKLQAGGNTLRMSKFKTALTVQAGSSVNDGIYNLDGNEIGFSLDKYAKLEGTARDKFKVSAMESTGKGFSYTTDSRFIRCNVTVQAKNELSEQYAGLYMTDSSLTTRGVWYYFDPAGGNGGVHLDHSDFYVYKAKGSSNYRQCFSLLGGESELKNGSTMTGDGSRITVSAKLTVNDSKVVIKNSSDGGLNINYKPGEVVFNDSTLETTNMRYTPSYGTGQSNGPCYLTFTGSSVVNTDAKDKTADNGGANRGTGSTYVVTGGSFLVAYDKTYNYDVTTPTNGAANGNEWLSLFTLADTSVNVLNPINKDGKTYEYKVAKASRDGKKHVWTPAAKVTFSLNNSNAKFDDNTTAPKTVETIRGYKPDDVTGNTDPGTPKDSKGIKFLGWFYKDATGKEHSFDWNDKVTENRDVYAKWDAKSIVYHNGKSVKYLVSVDNAVNEAAALGYEDVVKAEPNFKVNGKSFKYWTKSANGQGQKYQKGDKLSFDANSKNIDLYAQYDNDQYKVSFSANGGSFADNSVYKTNPDVFDIVKDANGGEVAVLKKKAEYGQKLRELLNGFDYNKLKPDTNAKKPGYLIADNTNWNVERSGKGKDLRFDDHSVWIFPVSGDNPEITDDTTYYLKWKKDPSVQEIKADEELPADIWGNSADRSAKPEVVHEGDKLNLTGAVDISSIRGKMKAIEGMFPDAAAHPESLKLTDPQSTFTATLTVPEGIKLPDNPEIEAKGLGDAFELGDTSVNGNTIKVQFRLKAGITDYKRLQAAIDSVGVDSPLANGNTISLTVKGLSLDGSKAADGQKLAVKGVVNGDFSAVATSAAGTSKLFNFTWKGIQAPFGKDDQLTAADKTIQYTFIASKPKLMTLTGDILTSKNGSAKDTENDKLYRVESGDSVTYTGRLNVEPIKHHIEELKNGYQGDANTIATEDVKSTFTATLTMPEGLDIPNNPVAKLTDNDLFTITEVKKDGRKIVVTMKLKKSYDKFIDLYNDVKSVPAELDVDIPGIVVKDGMPNGTLMTVKGTAEGSFTGTAVSASGTVKPYNFAWNAEQSEAGRDFLLKNGPVNKTIQHTSQLMNPILIQKDDKLDGDLLIGEDTEHTAIHGVKAGEALTYTGRLNISPIKKQISDLKDSYGGNANTIITKDIKSTFTAELTVPNDLNLADNPAATLSDNGLFTVKKVEKVGNKVIVTMTLKKDYNRFIDLYNDVTAVPDRLDLDLTGVSVKKDAVAGARYTVEGVVKGVFSGKATTEAGNSQIYDFKWTAVQTDAGRDFTQPASEPDAIRYTVEVEKKPTVEQGDNPGGNKPKPITKVKRPKTGDESNVKVMVALLLAAVVAIAVIVVYRRKHK</sequence>
<dbReference type="InterPro" id="IPR011050">
    <property type="entry name" value="Pectin_lyase_fold/virulence"/>
</dbReference>
<reference evidence="3 4" key="1">
    <citation type="submission" date="2020-06" db="EMBL/GenBank/DDBJ databases">
        <title>Mogibacterium timidum strain W9173 genomic sequence.</title>
        <authorList>
            <person name="Wade W.G."/>
            <person name="Johnston C.D."/>
            <person name="Chen T."/>
            <person name="Dewhirst F.E."/>
        </authorList>
    </citation>
    <scope>NUCLEOTIDE SEQUENCE [LARGE SCALE GENOMIC DNA]</scope>
    <source>
        <strain evidence="3 4">W9173</strain>
    </source>
</reference>